<keyword evidence="8" id="KW-1185">Reference proteome</keyword>
<evidence type="ECO:0000256" key="2">
    <source>
        <dbReference type="ARBA" id="ARBA00012485"/>
    </source>
</evidence>
<feature type="domain" description="HECT" evidence="6">
    <location>
        <begin position="980"/>
        <end position="1317"/>
    </location>
</feature>
<dbReference type="PROSITE" id="PS50237">
    <property type="entry name" value="HECT"/>
    <property type="match status" value="1"/>
</dbReference>
<dbReference type="SUPFAM" id="SSF56204">
    <property type="entry name" value="Hect, E3 ligase catalytic domain"/>
    <property type="match status" value="1"/>
</dbReference>
<dbReference type="GO" id="GO:0006511">
    <property type="term" value="P:ubiquitin-dependent protein catabolic process"/>
    <property type="evidence" value="ECO:0007669"/>
    <property type="project" value="TreeGrafter"/>
</dbReference>
<reference evidence="7 8" key="1">
    <citation type="journal article" date="2017" name="BMC Genomics">
        <title>Whole-genome assembly of Babesia ovata and comparative genomics between closely related pathogens.</title>
        <authorList>
            <person name="Yamagishi J."/>
            <person name="Asada M."/>
            <person name="Hakimi H."/>
            <person name="Tanaka T.Q."/>
            <person name="Sugimoto C."/>
            <person name="Kawazu S."/>
        </authorList>
    </citation>
    <scope>NUCLEOTIDE SEQUENCE [LARGE SCALE GENOMIC DNA]</scope>
    <source>
        <strain evidence="7 8">Miyake</strain>
    </source>
</reference>
<dbReference type="VEuPathDB" id="PiroplasmaDB:BOVATA_025890"/>
<dbReference type="CDD" id="cd00078">
    <property type="entry name" value="HECTc"/>
    <property type="match status" value="1"/>
</dbReference>
<dbReference type="InterPro" id="IPR035983">
    <property type="entry name" value="Hect_E3_ubiquitin_ligase"/>
</dbReference>
<dbReference type="InterPro" id="IPR044611">
    <property type="entry name" value="E3A/B/C-like"/>
</dbReference>
<dbReference type="InterPro" id="IPR000569">
    <property type="entry name" value="HECT_dom"/>
</dbReference>
<comment type="caution">
    <text evidence="7">The sequence shown here is derived from an EMBL/GenBank/DDBJ whole genome shotgun (WGS) entry which is preliminary data.</text>
</comment>
<keyword evidence="4 5" id="KW-0833">Ubl conjugation pathway</keyword>
<dbReference type="GO" id="GO:0000209">
    <property type="term" value="P:protein polyubiquitination"/>
    <property type="evidence" value="ECO:0007669"/>
    <property type="project" value="InterPro"/>
</dbReference>
<accession>A0A2H6KDN0</accession>
<sequence length="1317" mass="147505">MYFDGSIAPRRVVSLSGASGFGRTNTLGRGQPGLLRIQQEQDRACRTIVPFLRHVVDFKRAILRWRECLPQLLARSTEYVDKISLPSADHWVNRQSKVRDNGEFVWGDRANFGGGAGISVESHGTSGTEPESGCASADAVTYHPVCQLMRVVEALARVDWKNDYSHYVRLCLVHFRRWYFSDRHDAATHAIMSDRAQVTQLVKLCLKFFRILFHSKRRDPESSSTHTSSSAYGTAYNSFSAGQAAVATPIRPLYPQGFNAAGIRRSGPMVSMYVTPGKPPGLFGHGSFRSGLDSRSLVSKAAEAESDSNLTLNTSFNDLEVVRARLSFDEAEIAHFVSALFRLVSRSQAQQLNDEFGIATDWYPAMVGRALANLEYDCHALLALLEIAQPLRELCTTKESALRMFISVWVVPNLENADRDIDILSCAFKATCDPAFLHGLCLIGCQAKDVQPYGATSDTHNSVTIGAYSPHKVATIVRNLTKMAGTKTRKAVSLHHDTGKTFEHHLRVQVESFLGAPELMRLIQNVKLMSYPHESSRMERIQKSMDMHNTQDSGVPEDVEPFRYVRLGVSATTGSSTRADTDSSQKPTVTNDVAYKRVFFNMCNLLKLLGDGKHRDHDKDTIASILSVMLFCAQLFSVPELEEAGLWKFDSMAVFSNILHTYRKDTYIVMAVALLLMPVVRWDYLTTDPNAAAIANAARAADSIGNPVAEEEVNHDSYRSVWDRATKLLFSWEVMKTMLTQFKHHHANCCGSSFNQFAMAVTPEISNDGALCCLWRAFATVLEHCMLVMNDAELMGDDDEPGLFDADDVAFLVGALNHTSWYHTSYRHINEEMRSYGPCLNFPGNAVCGCGIEVKVNGLFHRSKGNGNFTAEYWGKLAYDFSLRFLRQTEGSHNPSVIVEVDRMVLNKLRTKQLDAPILKFLHCIPQTVTFETRLQLFMAYVAHDKSMNRTHMDISDADMYIIRRSHIVEDGLVTLGAMGSAHLKQVFRVIFVDETGVREEGVDGGGLFKEFLTSICSVIFNPAYGIFEESPYDGSLAPSPNSALFHEGHLCIFNFVGKVIGKALYEQILVEPVLSRLLLNFILKKRNTLNDLRFVDPELYRNLVSMRKMTDKEIESMGLTFTTTMSSLGDSAPVEIMKGGSDMLVTKENLNLFLFMFADFKCNTMIEKQSSAFLQGISSVIPLDWLRMFSYSELVYLISGSSAAINIEDMRANATYSAGYTDTSEVIVWFWEILSEFDDEQRRMFLWFVTCCKREPLMGFRQLQPPFCITRDTNADNLPTAATCINLLKLPEYGSKAVLRLKLLDAMTMSKGFGFA</sequence>
<dbReference type="GeneID" id="39874866"/>
<dbReference type="OrthoDB" id="8068875at2759"/>
<comment type="catalytic activity">
    <reaction evidence="1">
        <text>S-ubiquitinyl-[E2 ubiquitin-conjugating enzyme]-L-cysteine + [acceptor protein]-L-lysine = [E2 ubiquitin-conjugating enzyme]-L-cysteine + N(6)-ubiquitinyl-[acceptor protein]-L-lysine.</text>
        <dbReference type="EC" id="2.3.2.26"/>
    </reaction>
</comment>
<protein>
    <recommendedName>
        <fullName evidence="2">HECT-type E3 ubiquitin transferase</fullName>
        <ecNumber evidence="2">2.3.2.26</ecNumber>
    </recommendedName>
</protein>
<evidence type="ECO:0000256" key="1">
    <source>
        <dbReference type="ARBA" id="ARBA00000885"/>
    </source>
</evidence>
<keyword evidence="3 7" id="KW-0808">Transferase</keyword>
<evidence type="ECO:0000313" key="8">
    <source>
        <dbReference type="Proteomes" id="UP000236319"/>
    </source>
</evidence>
<name>A0A2H6KDN0_9APIC</name>
<evidence type="ECO:0000313" key="7">
    <source>
        <dbReference type="EMBL" id="GBE61096.1"/>
    </source>
</evidence>
<dbReference type="Pfam" id="PF00632">
    <property type="entry name" value="HECT"/>
    <property type="match status" value="1"/>
</dbReference>
<dbReference type="RefSeq" id="XP_028867339.1">
    <property type="nucleotide sequence ID" value="XM_029011506.1"/>
</dbReference>
<dbReference type="GO" id="GO:0061630">
    <property type="term" value="F:ubiquitin protein ligase activity"/>
    <property type="evidence" value="ECO:0007669"/>
    <property type="project" value="UniProtKB-EC"/>
</dbReference>
<feature type="active site" description="Glycyl thioester intermediate" evidence="5">
    <location>
        <position position="1285"/>
    </location>
</feature>
<proteinExistence type="predicted"/>
<dbReference type="Gene3D" id="3.30.2160.10">
    <property type="entry name" value="Hect, E3 ligase catalytic domain"/>
    <property type="match status" value="1"/>
</dbReference>
<evidence type="ECO:0000256" key="5">
    <source>
        <dbReference type="PROSITE-ProRule" id="PRU00104"/>
    </source>
</evidence>
<evidence type="ECO:0000256" key="3">
    <source>
        <dbReference type="ARBA" id="ARBA00022679"/>
    </source>
</evidence>
<dbReference type="SMART" id="SM00119">
    <property type="entry name" value="HECTc"/>
    <property type="match status" value="1"/>
</dbReference>
<dbReference type="Gene3D" id="3.90.1750.10">
    <property type="entry name" value="Hect, E3 ligase catalytic domains"/>
    <property type="match status" value="1"/>
</dbReference>
<dbReference type="FunFam" id="3.30.2410.10:FF:000003">
    <property type="entry name" value="probable E3 ubiquitin-protein ligase HERC4 isoform X1"/>
    <property type="match status" value="1"/>
</dbReference>
<evidence type="ECO:0000256" key="4">
    <source>
        <dbReference type="ARBA" id="ARBA00022786"/>
    </source>
</evidence>
<evidence type="ECO:0000259" key="6">
    <source>
        <dbReference type="PROSITE" id="PS50237"/>
    </source>
</evidence>
<dbReference type="PANTHER" id="PTHR45700:SF2">
    <property type="entry name" value="UBIQUITIN-PROTEIN LIGASE E3C"/>
    <property type="match status" value="1"/>
</dbReference>
<dbReference type="Gene3D" id="3.30.2410.10">
    <property type="entry name" value="Hect, E3 ligase catalytic domain"/>
    <property type="match status" value="1"/>
</dbReference>
<gene>
    <name evidence="7" type="ORF">BOVATA_025890</name>
</gene>
<dbReference type="PANTHER" id="PTHR45700">
    <property type="entry name" value="UBIQUITIN-PROTEIN LIGASE E3C"/>
    <property type="match status" value="1"/>
</dbReference>
<dbReference type="EMBL" id="BDSA01000002">
    <property type="protein sequence ID" value="GBE61096.1"/>
    <property type="molecule type" value="Genomic_DNA"/>
</dbReference>
<dbReference type="Proteomes" id="UP000236319">
    <property type="component" value="Unassembled WGS sequence"/>
</dbReference>
<dbReference type="EC" id="2.3.2.26" evidence="2"/>
<organism evidence="7 8">
    <name type="scientific">Babesia ovata</name>
    <dbReference type="NCBI Taxonomy" id="189622"/>
    <lineage>
        <taxon>Eukaryota</taxon>
        <taxon>Sar</taxon>
        <taxon>Alveolata</taxon>
        <taxon>Apicomplexa</taxon>
        <taxon>Aconoidasida</taxon>
        <taxon>Piroplasmida</taxon>
        <taxon>Babesiidae</taxon>
        <taxon>Babesia</taxon>
    </lineage>
</organism>